<dbReference type="SMART" id="SM00342">
    <property type="entry name" value="HTH_ARAC"/>
    <property type="match status" value="1"/>
</dbReference>
<feature type="domain" description="HTH araC/xylS-type" evidence="2">
    <location>
        <begin position="236"/>
        <end position="339"/>
    </location>
</feature>
<dbReference type="InterPro" id="IPR032687">
    <property type="entry name" value="AraC-type_N"/>
</dbReference>
<accession>A0AAU7SY61</accession>
<dbReference type="PANTHER" id="PTHR47894:SF1">
    <property type="entry name" value="HTH-TYPE TRANSCRIPTIONAL REGULATOR VQSM"/>
    <property type="match status" value="1"/>
</dbReference>
<dbReference type="GO" id="GO:0000976">
    <property type="term" value="F:transcription cis-regulatory region binding"/>
    <property type="evidence" value="ECO:0007669"/>
    <property type="project" value="TreeGrafter"/>
</dbReference>
<dbReference type="AlphaFoldDB" id="A0AAU7SY61"/>
<dbReference type="PANTHER" id="PTHR47894">
    <property type="entry name" value="HTH-TYPE TRANSCRIPTIONAL REGULATOR GADX"/>
    <property type="match status" value="1"/>
</dbReference>
<dbReference type="Pfam" id="PF12625">
    <property type="entry name" value="Arabinose_bd"/>
    <property type="match status" value="1"/>
</dbReference>
<dbReference type="InterPro" id="IPR018060">
    <property type="entry name" value="HTH_AraC"/>
</dbReference>
<name>A0AAU7SY61_9GAMM</name>
<evidence type="ECO:0000256" key="1">
    <source>
        <dbReference type="ARBA" id="ARBA00023125"/>
    </source>
</evidence>
<evidence type="ECO:0000313" key="3">
    <source>
        <dbReference type="EMBL" id="XBU16168.1"/>
    </source>
</evidence>
<sequence>MQELQIPNGYFQLLQMYLQQQGVDLFSLTCLQPHQAQLRYVLSLPIDSQSAYSFFAEVMQLTQKQMDCPQLLFEMACLIRPEHFGVLGYMATRSNSVAEALQYVIRFSRLVIDGADVSPIQMHQRDKKICLSWPFHDLKYALLNEMTMACMVHLARQIFPAQKFQLLQINFAHSPQMADDHYQRFFACKVEFKQSDYSFEINVENLELKSELADPSLMQLLLRQAEDAIAAKPHYENLLLHIQQKLAEYLRVKEQSPKIEWLADELHVSVRTLQRQLYKQNTSFKKLLETERMKRCEQLLLQSMNFTEMAMCLDYSDQSALARAYKAYSGQTLLQRKQQLKAQSER</sequence>
<reference evidence="3" key="1">
    <citation type="submission" date="2024-06" db="EMBL/GenBank/DDBJ databases">
        <authorList>
            <person name="Song Z."/>
        </authorList>
    </citation>
    <scope>NUCLEOTIDE SEQUENCE</scope>
    <source>
        <strain evidence="3">A1-4-2</strain>
    </source>
</reference>
<gene>
    <name evidence="3" type="ORF">ABJ384_02925</name>
</gene>
<dbReference type="Gene3D" id="1.10.10.60">
    <property type="entry name" value="Homeodomain-like"/>
    <property type="match status" value="1"/>
</dbReference>
<dbReference type="GO" id="GO:0005829">
    <property type="term" value="C:cytosol"/>
    <property type="evidence" value="ECO:0007669"/>
    <property type="project" value="TreeGrafter"/>
</dbReference>
<dbReference type="PROSITE" id="PS01124">
    <property type="entry name" value="HTH_ARAC_FAMILY_2"/>
    <property type="match status" value="1"/>
</dbReference>
<dbReference type="Pfam" id="PF12833">
    <property type="entry name" value="HTH_18"/>
    <property type="match status" value="1"/>
</dbReference>
<evidence type="ECO:0000259" key="2">
    <source>
        <dbReference type="PROSITE" id="PS01124"/>
    </source>
</evidence>
<protein>
    <submittedName>
        <fullName evidence="3">AraC family transcriptional regulator ligand-binding domain-containing protein</fullName>
    </submittedName>
</protein>
<dbReference type="EMBL" id="CP157981">
    <property type="protein sequence ID" value="XBU16168.1"/>
    <property type="molecule type" value="Genomic_DNA"/>
</dbReference>
<dbReference type="RefSeq" id="WP_349928755.1">
    <property type="nucleotide sequence ID" value="NZ_CP157981.1"/>
</dbReference>
<keyword evidence="1" id="KW-0238">DNA-binding</keyword>
<organism evidence="3">
    <name type="scientific">Acinetobacter sp. A1-4-2</name>
    <dbReference type="NCBI Taxonomy" id="3156489"/>
    <lineage>
        <taxon>Bacteria</taxon>
        <taxon>Pseudomonadati</taxon>
        <taxon>Pseudomonadota</taxon>
        <taxon>Gammaproteobacteria</taxon>
        <taxon>Moraxellales</taxon>
        <taxon>Moraxellaceae</taxon>
        <taxon>Acinetobacter</taxon>
    </lineage>
</organism>
<proteinExistence type="predicted"/>
<dbReference type="GO" id="GO:0003700">
    <property type="term" value="F:DNA-binding transcription factor activity"/>
    <property type="evidence" value="ECO:0007669"/>
    <property type="project" value="InterPro"/>
</dbReference>